<feature type="compositionally biased region" description="Pro residues" evidence="3">
    <location>
        <begin position="345"/>
        <end position="355"/>
    </location>
</feature>
<feature type="region of interest" description="Disordered" evidence="3">
    <location>
        <begin position="340"/>
        <end position="359"/>
    </location>
</feature>
<dbReference type="Proteomes" id="UP000298596">
    <property type="component" value="Plasmid p6"/>
</dbReference>
<evidence type="ECO:0000313" key="6">
    <source>
        <dbReference type="EMBL" id="QCO07383.1"/>
    </source>
</evidence>
<sequence>MVDAVLSVAVDPSGVEQGARVVRRSLEDIDRSANSSMSAMDRYSATLGKGASAAEIFQRQMRVMEAQVKAADDAFRAQSRAVEELNFRFDIVRSAAKDVVAGLQQIGKTKFAGDIVADINRLSTDMARIMDAGGKGAVTAARAAQKEMLAYARAHLDQQLALVKEEAQKRIAGAQAEWERIKELHKGAKTEIAAQERDAAEKALEIAKKAATDSVAAAKSASVGIIADMEARSNQLITIKKQENRVAADLVRADEQLKRTTTELDGSLNRLLATEQQHNAMLVATEACEKRLNDLAGQVVEREKKKTAAIDATTTSLKEQMALQIPNGYAPVSNAGLASSYISAPPSPPPPSPPSEDPEEIERLLAVRQKLLASYDWETLALDRRDEALEKLSLLRQKNIIDDDAEYQRLRRRISGEEEAARQQAQAAERAAVENDRLTASYKSVMASIDPAVAAQQRYDSALATLRAGAAATGRSAEELAADEAALAATLSPPALAAQRQAVALQTLEDRLDKVGATARQAAADQALLDKALTEQRISPERHAALSQTLREQSGATDTAARSTKLAAHEVTNLSYQIQDLGVQLVSGQSPFMAIAQQGPQAVMAVGGLNRAMALLASPITLAVMGSTAFVGVMALVAARAVEINTQTRELTATMRAYGTEAQATAGNLRDVANALYESGVGRSESYAVAKVLGSTRGVSAGMGRELALLGSDMAVGLNQSVDETVKQLTALTSEGYPAIMKLQEAIGFLTAEEVKSIRTMAEHGQQSDALMVAIGALHRRFDGLRNDSMSPAGAAMHQLGVGWNAFIDAVANSKPVMDAISGLSGAVVRMANAVSSTPHQQVASLQRDLDELYRRRDARDAAKASGKAYIGIFSIWDLFGATDGSDLDRQIKDVEGRLSSARKSILQTVSAAAKPGVPAHRAANDLPADTVSQKAVDYVNEQAHAYDRLSQSMQGNAVQRQLAAAAMRAEDEIRDRNLKGKQAEELQDIRRKEALLQLKVAVDDTNRTAAAEVAGAELVARAYGASSAAVREATIHQKALAEVARGTIEQYDAIVARLRVLDDAQRRVNAAQADFDLRNQTDAARRLAQAEAESGAAVAEANIQNKVRAQILKEGVDLDSARAQAIEAGTRALEAQNAAARVNSSIRQGNQDLALARAEYDMLGMSNAERERSVAIMRAQLEVQSSGDWAQVPRETRDAWIAQAGAVAEYRSRVADATEASRDFANVIGKGFEDAVLAGGKLSDILKGLQSDIERIFLRATVTKPLENWLTGTMTKVLAPAPANDNLVQPVNDNDPGGYRSLFEGLTSGRTGAIGSQGNPMWVRFASAGGAALDLNSMATQATSGPVPVAVKDAGDLESVIQAASSNYGVDANLIKAVIQKESTWNPNALNGSGAAGLMQVMPANWRAYGITNPYDPAQNIEAGTKILREKLDQAGGDLAAALSAYSGHVKADGSAYVKAVLANKAAYDQAATSTAALAGAQTQAASAASVFTGEQRKLIDAALGTQRATVEATDKQDALSAGMGHHQETLEAEAKSRDQAVRATQRLAEAQQTAAAGMVGGTQAALGGIMSLLGGITGAGTVSVGGSVISAGGPQGISSALGSVWNGLSGGSFANTSLSGVKSWLNSTAYGGAGSTQNSFKGIDDGTAGFDTTGAFDSSGTAVGGGAGMQGVSWGNAIGGAATAAGGVMQMSKAQNAGQTIGGAAQTAGGVMMMIPGLQVVGGLVALGGTLISAFSSGNSRGDPYSVTNLSVQGGRFTRGHFAADNDGDPTKWNSAVEQIATKLNSLMDTYGLVAGDLSTIVVGERNASPEQAMLQALRTLKSDNGDIAWVLANAVGDDIDAAVKAIDFAAKFRDTVALWNSGMSSIVAATQQGTAAANAFGKTVLQFLDGAAATYDVAALTAKAGSKTGNAALDKLLAGLPGYASGTPSAKSGWAVVGEEGPELVKLAGGERIWTARESAQMLAGLGQGRDTELVHVRPDELAWMHKTLGGGRINPVTGLPMFLEGETGGSSDTGSGGVGGMGGNSDGYGGHTDRDGGFTASENSGGIGGFVSTISSAISDLGRTVATALGLDAKEAGILGGMVGITGTAAIGGIRGFAEAMGKGIASVFGPGDAPAVAGPGNPGMSPTGGDFAAADAVLTKLLDAIKADPNGVVGDRMVGGLEAGTTGYTVEQIAGRHSDAYLNAVRGWGAAKVGALTEDLDAAVQSLAAAGVAIPDVLRQALEKSNAYARSLGITPATEKREATERLFNSALGEHGLSVERYGEVMGVVQSLADGTFSAVGKDFQALADDMVKSMAAMSSAGMQVPAALEAAEKRMLALVAAKARIDAEIAGVTDTSTDYQKQVAQLTGYWSTASTDLVRAMEAVGYQGDLLTQKLGEGLKNALKRLNEETAKVFDTNLRSAQGRSYIDELAGVREWWNKNATDMLAAGRNPNDLYAARVSQTLSGLSVDQLNDVMATFRGVDDVMVSWANYFRDIAMAAAMGDLDQRYKAAQVSLGQLSQEEYDRYQLDLKHSKELAAVTDATVRARLLEVQAIEKQSAAEAALAEQRKAQVAAGGSVRSWLDQKNATAGTSVSPQDARDAAQAQFARDLALARGGDVDAYGRLTGAADRLLSSQEALTASGAETQAMRAWVMSSLENLPATKSYDQQMLEELRKLGGSVNVQVELTTVRVITEQLSALSDADKAKLTQTATVLRTVEERMGRFLTDAELVSLVTAGVVERSIEQEMGRDLTAAERAAMVPGGEILRIIEQAMGRDLTAAELDGIIVGGSVIRSVEQSLGRSLTPLSKPRSSCPDRCSA</sequence>
<evidence type="ECO:0000259" key="4">
    <source>
        <dbReference type="Pfam" id="PF01464"/>
    </source>
</evidence>
<dbReference type="Pfam" id="PF01464">
    <property type="entry name" value="SLT"/>
    <property type="match status" value="1"/>
</dbReference>
<dbReference type="InterPro" id="IPR008258">
    <property type="entry name" value="Transglycosylase_SLT_dom_1"/>
</dbReference>
<gene>
    <name evidence="6" type="ORF">D3867_36535</name>
</gene>
<dbReference type="SUPFAM" id="SSF53955">
    <property type="entry name" value="Lysozyme-like"/>
    <property type="match status" value="1"/>
</dbReference>
<accession>A0A4D8QEU9</accession>
<evidence type="ECO:0000256" key="1">
    <source>
        <dbReference type="ARBA" id="ARBA00007734"/>
    </source>
</evidence>
<dbReference type="Pfam" id="PF06791">
    <property type="entry name" value="TMP_2"/>
    <property type="match status" value="1"/>
</dbReference>
<name>A0A4D8QEU9_AZOBR</name>
<evidence type="ECO:0000256" key="2">
    <source>
        <dbReference type="ARBA" id="ARBA00009387"/>
    </source>
</evidence>
<feature type="domain" description="Transglycosylase SLT" evidence="4">
    <location>
        <begin position="1361"/>
        <end position="1448"/>
    </location>
</feature>
<dbReference type="EMBL" id="CP032336">
    <property type="protein sequence ID" value="QCO07383.1"/>
    <property type="molecule type" value="Genomic_DNA"/>
</dbReference>
<geneLocation type="plasmid" evidence="6 7">
    <name>p6</name>
</geneLocation>
<evidence type="ECO:0000256" key="3">
    <source>
        <dbReference type="SAM" id="MobiDB-lite"/>
    </source>
</evidence>
<comment type="similarity">
    <text evidence="2">Belongs to the virb1 family.</text>
</comment>
<evidence type="ECO:0008006" key="8">
    <source>
        <dbReference type="Google" id="ProtNLM"/>
    </source>
</evidence>
<dbReference type="PANTHER" id="PTHR37423">
    <property type="entry name" value="SOLUBLE LYTIC MUREIN TRANSGLYCOSYLASE-RELATED"/>
    <property type="match status" value="1"/>
</dbReference>
<evidence type="ECO:0000259" key="5">
    <source>
        <dbReference type="Pfam" id="PF06791"/>
    </source>
</evidence>
<dbReference type="Gene3D" id="1.10.530.10">
    <property type="match status" value="1"/>
</dbReference>
<proteinExistence type="inferred from homology"/>
<comment type="similarity">
    <text evidence="1">Belongs to the transglycosylase Slt family.</text>
</comment>
<dbReference type="InterPro" id="IPR009628">
    <property type="entry name" value="Phage_tape_measure_N"/>
</dbReference>
<protein>
    <recommendedName>
        <fullName evidence="8">Transglycosylase SLT domain-containing protein</fullName>
    </recommendedName>
</protein>
<feature type="domain" description="Bacteriophage tail tape measure N-terminal" evidence="5">
    <location>
        <begin position="557"/>
        <end position="758"/>
    </location>
</feature>
<dbReference type="InterPro" id="IPR023346">
    <property type="entry name" value="Lysozyme-like_dom_sf"/>
</dbReference>
<dbReference type="CDD" id="cd00254">
    <property type="entry name" value="LT-like"/>
    <property type="match status" value="1"/>
</dbReference>
<feature type="compositionally biased region" description="Gly residues" evidence="3">
    <location>
        <begin position="2018"/>
        <end position="2034"/>
    </location>
</feature>
<reference evidence="6 7" key="1">
    <citation type="submission" date="2018-09" db="EMBL/GenBank/DDBJ databases">
        <title>Whole genome based analysis of evolution and adaptive divergence in Indian and Brazilian strains of Azospirillum brasilense.</title>
        <authorList>
            <person name="Singh C."/>
            <person name="Tripathi A.K."/>
        </authorList>
    </citation>
    <scope>NUCLEOTIDE SEQUENCE [LARGE SCALE GENOMIC DNA]</scope>
    <source>
        <strain evidence="6 7">MTCC4036</strain>
        <plasmid evidence="6 7">p6</plasmid>
    </source>
</reference>
<organism evidence="6 7">
    <name type="scientific">Azospirillum brasilense</name>
    <dbReference type="NCBI Taxonomy" id="192"/>
    <lineage>
        <taxon>Bacteria</taxon>
        <taxon>Pseudomonadati</taxon>
        <taxon>Pseudomonadota</taxon>
        <taxon>Alphaproteobacteria</taxon>
        <taxon>Rhodospirillales</taxon>
        <taxon>Azospirillaceae</taxon>
        <taxon>Azospirillum</taxon>
    </lineage>
</organism>
<dbReference type="PANTHER" id="PTHR37423:SF2">
    <property type="entry name" value="MEMBRANE-BOUND LYTIC MUREIN TRANSGLYCOSYLASE C"/>
    <property type="match status" value="1"/>
</dbReference>
<keyword evidence="6" id="KW-0614">Plasmid</keyword>
<feature type="region of interest" description="Disordered" evidence="3">
    <location>
        <begin position="2013"/>
        <end position="2039"/>
    </location>
</feature>
<evidence type="ECO:0000313" key="7">
    <source>
        <dbReference type="Proteomes" id="UP000298596"/>
    </source>
</evidence>